<keyword evidence="1" id="KW-1133">Transmembrane helix</keyword>
<feature type="transmembrane region" description="Helical" evidence="1">
    <location>
        <begin position="12"/>
        <end position="32"/>
    </location>
</feature>
<keyword evidence="1" id="KW-0812">Transmembrane</keyword>
<dbReference type="AlphaFoldDB" id="A0A081BRE4"/>
<dbReference type="Pfam" id="PF14329">
    <property type="entry name" value="DUF4386"/>
    <property type="match status" value="1"/>
</dbReference>
<keyword evidence="1" id="KW-0472">Membrane</keyword>
<accession>A0A081BRE4</accession>
<name>A0A081BRE4_9BACT</name>
<gene>
    <name evidence="2" type="ORF">U14_05252</name>
</gene>
<dbReference type="InterPro" id="IPR025495">
    <property type="entry name" value="DUF4386"/>
</dbReference>
<protein>
    <recommendedName>
        <fullName evidence="4">DUF4386 domain-containing protein</fullName>
    </recommendedName>
</protein>
<evidence type="ECO:0000256" key="1">
    <source>
        <dbReference type="SAM" id="Phobius"/>
    </source>
</evidence>
<sequence length="237" mass="26429">MKKLSFSHITGVMLILAFLAATIGQISIMRNFDWEGRPYSEILVMYHNSGTALQISWSIFALGAFLMIPSALLLHKIFHHKHTPFLYIGTTFGVIAGMAYIIGIMRWVLFANMFSAMYVAQPTNENTEQMIELIFQAMNVYAGNSFGETIAPIAHAIWLIILGCAMFKKPICGRWLAIAQILFGIVIAFRPLEYVGLKTLVLISDVGVLLWTVMLLVFGILLLLAKEKMHVSEAQGA</sequence>
<reference evidence="2" key="1">
    <citation type="journal article" date="2015" name="PeerJ">
        <title>First genomic representation of candidate bacterial phylum KSB3 points to enhanced environmental sensing as a trigger of wastewater bulking.</title>
        <authorList>
            <person name="Sekiguchi Y."/>
            <person name="Ohashi A."/>
            <person name="Parks D.H."/>
            <person name="Yamauchi T."/>
            <person name="Tyson G.W."/>
            <person name="Hugenholtz P."/>
        </authorList>
    </citation>
    <scope>NUCLEOTIDE SEQUENCE [LARGE SCALE GENOMIC DNA]</scope>
</reference>
<dbReference type="EMBL" id="DF820460">
    <property type="protein sequence ID" value="GAK53975.1"/>
    <property type="molecule type" value="Genomic_DNA"/>
</dbReference>
<feature type="transmembrane region" description="Helical" evidence="1">
    <location>
        <begin position="149"/>
        <end position="167"/>
    </location>
</feature>
<dbReference type="HOGENOM" id="CLU_094589_0_0_0"/>
<organism evidence="2">
    <name type="scientific">Candidatus Moduliflexus flocculans</name>
    <dbReference type="NCBI Taxonomy" id="1499966"/>
    <lineage>
        <taxon>Bacteria</taxon>
        <taxon>Candidatus Moduliflexota</taxon>
        <taxon>Candidatus Moduliflexia</taxon>
        <taxon>Candidatus Moduliflexales</taxon>
        <taxon>Candidatus Moduliflexaceae</taxon>
    </lineage>
</organism>
<feature type="transmembrane region" description="Helical" evidence="1">
    <location>
        <begin position="86"/>
        <end position="109"/>
    </location>
</feature>
<proteinExistence type="predicted"/>
<feature type="transmembrane region" description="Helical" evidence="1">
    <location>
        <begin position="172"/>
        <end position="189"/>
    </location>
</feature>
<evidence type="ECO:0000313" key="3">
    <source>
        <dbReference type="Proteomes" id="UP000030700"/>
    </source>
</evidence>
<feature type="transmembrane region" description="Helical" evidence="1">
    <location>
        <begin position="52"/>
        <end position="74"/>
    </location>
</feature>
<dbReference type="Proteomes" id="UP000030700">
    <property type="component" value="Unassembled WGS sequence"/>
</dbReference>
<evidence type="ECO:0000313" key="2">
    <source>
        <dbReference type="EMBL" id="GAK53975.1"/>
    </source>
</evidence>
<feature type="transmembrane region" description="Helical" evidence="1">
    <location>
        <begin position="201"/>
        <end position="225"/>
    </location>
</feature>
<keyword evidence="3" id="KW-1185">Reference proteome</keyword>
<evidence type="ECO:0008006" key="4">
    <source>
        <dbReference type="Google" id="ProtNLM"/>
    </source>
</evidence>